<dbReference type="InterPro" id="IPR043424">
    <property type="entry name" value="BLT-like"/>
</dbReference>
<dbReference type="Proteomes" id="UP000250235">
    <property type="component" value="Unassembled WGS sequence"/>
</dbReference>
<feature type="region of interest" description="Disordered" evidence="2">
    <location>
        <begin position="1"/>
        <end position="40"/>
    </location>
</feature>
<keyword evidence="1" id="KW-0175">Coiled coil</keyword>
<evidence type="ECO:0000313" key="4">
    <source>
        <dbReference type="Proteomes" id="UP000250235"/>
    </source>
</evidence>
<dbReference type="PANTHER" id="PTHR31071:SF2">
    <property type="entry name" value="ACTIN CYTOSKELETON-REGULATORY COMPLEX PAN-LIKE PROTEIN"/>
    <property type="match status" value="1"/>
</dbReference>
<sequence>MKITLDRARFQETQFPKATLNSPHPSDLSHKSSFSRNRPRRRIKNSGVGVFVKRGVGTPSAIRGCHPETPTRRWKLGAINGENNSVVEEESSLNAVRRGCRNVKAAVSARKLAAVLWGLHLPGFPSHAGHDLGVQFDLSSQFPNSPTEGVTKWDPVGLKRSNHIDQREISGLLISDLERELEHARARISELETERRSSEKKLEQFLLKLREERAAWRSRIHEKIRVSLHDMKAELSNEKKTRQRLEMVNSKLVNQLSEAKLSAKHYMQESEKERKARELIEEVCDELANEIGDDRDEAEAAKRESIKVQEDVEEERRMLQMAEVWREERVQMKLVDAKIMLEEKYLQMNKLVADLQTLLNSRSAIFDMEEIKKAELLCQASGSVNIQDVRDLRYEPPNSGDFFSVSEDSIGESNKMEAEPCLGSGPCDDSQIHIVSPGVGLLVNDGACALSNAFISQSGELEEDTSEWETASHVEDQGSSYSPDGSDPSVSRHFQDGNLPGSGEETIIMDLGEVALVPTRNSKKALSISRLWRSHQSNNSDSCKILSADGKKVRPSNGATTSPDHLSPSDLAEQVGSPVTGNPQATQGRKGCIEWPLGAQKGSLKARLLEARMLNQNSPSRQVSKPKT</sequence>
<evidence type="ECO:0000256" key="1">
    <source>
        <dbReference type="SAM" id="Coils"/>
    </source>
</evidence>
<feature type="compositionally biased region" description="Low complexity" evidence="2">
    <location>
        <begin position="478"/>
        <end position="491"/>
    </location>
</feature>
<protein>
    <submittedName>
        <fullName evidence="3">Uncharacterized protein</fullName>
    </submittedName>
</protein>
<gene>
    <name evidence="3" type="ORF">F511_10108</name>
</gene>
<accession>A0A2Z7A4W3</accession>
<feature type="region of interest" description="Disordered" evidence="2">
    <location>
        <begin position="538"/>
        <end position="591"/>
    </location>
</feature>
<feature type="coiled-coil region" evidence="1">
    <location>
        <begin position="174"/>
        <end position="248"/>
    </location>
</feature>
<keyword evidence="4" id="KW-1185">Reference proteome</keyword>
<dbReference type="OrthoDB" id="1927957at2759"/>
<dbReference type="AlphaFoldDB" id="A0A2Z7A4W3"/>
<name>A0A2Z7A4W3_9LAMI</name>
<organism evidence="3 4">
    <name type="scientific">Dorcoceras hygrometricum</name>
    <dbReference type="NCBI Taxonomy" id="472368"/>
    <lineage>
        <taxon>Eukaryota</taxon>
        <taxon>Viridiplantae</taxon>
        <taxon>Streptophyta</taxon>
        <taxon>Embryophyta</taxon>
        <taxon>Tracheophyta</taxon>
        <taxon>Spermatophyta</taxon>
        <taxon>Magnoliopsida</taxon>
        <taxon>eudicotyledons</taxon>
        <taxon>Gunneridae</taxon>
        <taxon>Pentapetalae</taxon>
        <taxon>asterids</taxon>
        <taxon>lamiids</taxon>
        <taxon>Lamiales</taxon>
        <taxon>Gesneriaceae</taxon>
        <taxon>Didymocarpoideae</taxon>
        <taxon>Trichosporeae</taxon>
        <taxon>Loxocarpinae</taxon>
        <taxon>Dorcoceras</taxon>
    </lineage>
</organism>
<proteinExistence type="predicted"/>
<feature type="compositionally biased region" description="Polar residues" evidence="2">
    <location>
        <begin position="11"/>
        <end position="24"/>
    </location>
</feature>
<feature type="compositionally biased region" description="Polar residues" evidence="2">
    <location>
        <begin position="577"/>
        <end position="587"/>
    </location>
</feature>
<feature type="region of interest" description="Disordered" evidence="2">
    <location>
        <begin position="461"/>
        <end position="504"/>
    </location>
</feature>
<evidence type="ECO:0000256" key="2">
    <source>
        <dbReference type="SAM" id="MobiDB-lite"/>
    </source>
</evidence>
<feature type="coiled-coil region" evidence="1">
    <location>
        <begin position="284"/>
        <end position="318"/>
    </location>
</feature>
<dbReference type="EMBL" id="KV019049">
    <property type="protein sequence ID" value="KZV16496.1"/>
    <property type="molecule type" value="Genomic_DNA"/>
</dbReference>
<dbReference type="PANTHER" id="PTHR31071">
    <property type="entry name" value="GB|AAF24581.1"/>
    <property type="match status" value="1"/>
</dbReference>
<feature type="compositionally biased region" description="Basic and acidic residues" evidence="2">
    <location>
        <begin position="1"/>
        <end position="10"/>
    </location>
</feature>
<reference evidence="3 4" key="1">
    <citation type="journal article" date="2015" name="Proc. Natl. Acad. Sci. U.S.A.">
        <title>The resurrection genome of Boea hygrometrica: A blueprint for survival of dehydration.</title>
        <authorList>
            <person name="Xiao L."/>
            <person name="Yang G."/>
            <person name="Zhang L."/>
            <person name="Yang X."/>
            <person name="Zhao S."/>
            <person name="Ji Z."/>
            <person name="Zhou Q."/>
            <person name="Hu M."/>
            <person name="Wang Y."/>
            <person name="Chen M."/>
            <person name="Xu Y."/>
            <person name="Jin H."/>
            <person name="Xiao X."/>
            <person name="Hu G."/>
            <person name="Bao F."/>
            <person name="Hu Y."/>
            <person name="Wan P."/>
            <person name="Li L."/>
            <person name="Deng X."/>
            <person name="Kuang T."/>
            <person name="Xiang C."/>
            <person name="Zhu J.K."/>
            <person name="Oliver M.J."/>
            <person name="He Y."/>
        </authorList>
    </citation>
    <scope>NUCLEOTIDE SEQUENCE [LARGE SCALE GENOMIC DNA]</scope>
    <source>
        <strain evidence="4">cv. XS01</strain>
    </source>
</reference>
<evidence type="ECO:0000313" key="3">
    <source>
        <dbReference type="EMBL" id="KZV16496.1"/>
    </source>
</evidence>